<sequence length="168" mass="19766">MSKQHWYHTPTRDEWLERIGTLRTAREGIEMLRNFREQHLGPDRKTYDLKKEANWIESRIEMRVSQLHAEETLSDDDLLHKTIDGRCAREVANSWWEKAAQVDSAIELGQLCVAYRKACKPPMMPINYFAPVEKKLVSKLLKLRAENYLVTPIEELRKARNVTPIHVQ</sequence>
<dbReference type="InterPro" id="IPR015953">
    <property type="entry name" value="Me_mOase_g_dom2"/>
</dbReference>
<reference evidence="1 2" key="1">
    <citation type="submission" date="2016-10" db="EMBL/GenBank/DDBJ databases">
        <authorList>
            <person name="de Groot N.N."/>
        </authorList>
    </citation>
    <scope>NUCLEOTIDE SEQUENCE [LARGE SCALE GENOMIC DNA]</scope>
    <source>
        <strain evidence="1 2">DSM 25927</strain>
    </source>
</reference>
<evidence type="ECO:0000313" key="1">
    <source>
        <dbReference type="EMBL" id="SEQ52202.1"/>
    </source>
</evidence>
<dbReference type="GO" id="GO:0015049">
    <property type="term" value="F:methane monooxygenase [NAD(P)H] activity"/>
    <property type="evidence" value="ECO:0007669"/>
    <property type="project" value="InterPro"/>
</dbReference>
<accession>A0A1H9GQ14</accession>
<dbReference type="InterPro" id="IPR015952">
    <property type="entry name" value="Me_mOase_g_dom1"/>
</dbReference>
<proteinExistence type="predicted"/>
<dbReference type="GO" id="GO:0015947">
    <property type="term" value="P:methane metabolic process"/>
    <property type="evidence" value="ECO:0007669"/>
    <property type="project" value="InterPro"/>
</dbReference>
<dbReference type="PIRSF" id="PIRSF018503">
    <property type="entry name" value="Me_mOase_g"/>
    <property type="match status" value="1"/>
</dbReference>
<dbReference type="SUPFAM" id="SSF47152">
    <property type="entry name" value="Methane monooxygenase hydrolase, gamma subunit"/>
    <property type="match status" value="1"/>
</dbReference>
<protein>
    <submittedName>
        <fullName evidence="1">Soluble methane monooxygenase hydroxylase component gamma subunit</fullName>
    </submittedName>
</protein>
<organism evidence="1 2">
    <name type="scientific">Solimonas aquatica</name>
    <dbReference type="NCBI Taxonomy" id="489703"/>
    <lineage>
        <taxon>Bacteria</taxon>
        <taxon>Pseudomonadati</taxon>
        <taxon>Pseudomonadota</taxon>
        <taxon>Gammaproteobacteria</taxon>
        <taxon>Nevskiales</taxon>
        <taxon>Nevskiaceae</taxon>
        <taxon>Solimonas</taxon>
    </lineage>
</organism>
<gene>
    <name evidence="1" type="ORF">SAMN04488038_107160</name>
</gene>
<dbReference type="Pfam" id="PF02964">
    <property type="entry name" value="MeMO_Hyd_G"/>
    <property type="match status" value="1"/>
</dbReference>
<evidence type="ECO:0000313" key="2">
    <source>
        <dbReference type="Proteomes" id="UP000199233"/>
    </source>
</evidence>
<dbReference type="STRING" id="489703.SAMN04488038_107160"/>
<keyword evidence="1" id="KW-0503">Monooxygenase</keyword>
<dbReference type="Proteomes" id="UP000199233">
    <property type="component" value="Unassembled WGS sequence"/>
</dbReference>
<keyword evidence="1" id="KW-0560">Oxidoreductase</keyword>
<keyword evidence="2" id="KW-1185">Reference proteome</keyword>
<dbReference type="AlphaFoldDB" id="A0A1H9GQ14"/>
<dbReference type="InterPro" id="IPR004222">
    <property type="entry name" value="Me_mOase_g"/>
</dbReference>
<dbReference type="EMBL" id="FOFS01000007">
    <property type="protein sequence ID" value="SEQ52202.1"/>
    <property type="molecule type" value="Genomic_DNA"/>
</dbReference>
<dbReference type="OrthoDB" id="4620104at2"/>
<dbReference type="RefSeq" id="WP_093285528.1">
    <property type="nucleotide sequence ID" value="NZ_FOFS01000007.1"/>
</dbReference>
<dbReference type="Gene3D" id="1.20.1280.10">
    <property type="entry name" value="Methane monooxygenase, gamma chain, domain 1"/>
    <property type="match status" value="1"/>
</dbReference>
<dbReference type="Gene3D" id="1.20.1280.30">
    <property type="entry name" value="Methane monooxygenase, gamma chain, domain 2"/>
    <property type="match status" value="1"/>
</dbReference>
<dbReference type="InterPro" id="IPR036123">
    <property type="entry name" value="Me_mOase_sf_g"/>
</dbReference>
<name>A0A1H9GQ14_9GAMM</name>